<sequence length="75" mass="8920">MMTVVVDDTGTTEKYFIPEKLFFPIFNQHYQLYRKKHNKGKDMVIWTKPHLIKLESNKNSFFQISKKEVDKILGG</sequence>
<dbReference type="AlphaFoldDB" id="A0A378TR95"/>
<accession>A0A378TR95</accession>
<proteinExistence type="predicted"/>
<evidence type="ECO:0000313" key="2">
    <source>
        <dbReference type="Proteomes" id="UP000254437"/>
    </source>
</evidence>
<evidence type="ECO:0000313" key="1">
    <source>
        <dbReference type="EMBL" id="STZ63365.1"/>
    </source>
</evidence>
<organism evidence="1 2">
    <name type="scientific">Moraxella lacunata</name>
    <dbReference type="NCBI Taxonomy" id="477"/>
    <lineage>
        <taxon>Bacteria</taxon>
        <taxon>Pseudomonadati</taxon>
        <taxon>Pseudomonadota</taxon>
        <taxon>Gammaproteobacteria</taxon>
        <taxon>Moraxellales</taxon>
        <taxon>Moraxellaceae</taxon>
        <taxon>Moraxella</taxon>
    </lineage>
</organism>
<reference evidence="1 2" key="1">
    <citation type="submission" date="2018-06" db="EMBL/GenBank/DDBJ databases">
        <authorList>
            <consortium name="Pathogen Informatics"/>
            <person name="Doyle S."/>
        </authorList>
    </citation>
    <scope>NUCLEOTIDE SEQUENCE [LARGE SCALE GENOMIC DNA]</scope>
    <source>
        <strain evidence="1 2">NCTC10359</strain>
    </source>
</reference>
<name>A0A378TR95_MORLA</name>
<dbReference type="EMBL" id="UGQU01000002">
    <property type="protein sequence ID" value="STZ63365.1"/>
    <property type="molecule type" value="Genomic_DNA"/>
</dbReference>
<dbReference type="Pfam" id="PF19940">
    <property type="entry name" value="DUF6402"/>
    <property type="match status" value="1"/>
</dbReference>
<dbReference type="Proteomes" id="UP000254437">
    <property type="component" value="Unassembled WGS sequence"/>
</dbReference>
<dbReference type="InterPro" id="IPR045646">
    <property type="entry name" value="DUF6402"/>
</dbReference>
<gene>
    <name evidence="1" type="ORF">NCTC10359_01790</name>
</gene>
<protein>
    <submittedName>
        <fullName evidence="1">Uncharacterized protein</fullName>
    </submittedName>
</protein>